<proteinExistence type="predicted"/>
<keyword evidence="3" id="KW-1185">Reference proteome</keyword>
<name>A0A6L3SVY6_9HYPH</name>
<evidence type="ECO:0000259" key="1">
    <source>
        <dbReference type="Pfam" id="PF06568"/>
    </source>
</evidence>
<dbReference type="AlphaFoldDB" id="A0A6L3SVY6"/>
<dbReference type="Proteomes" id="UP000474159">
    <property type="component" value="Unassembled WGS sequence"/>
</dbReference>
<dbReference type="RefSeq" id="WP_151001391.1">
    <property type="nucleotide sequence ID" value="NZ_BPQY01000550.1"/>
</dbReference>
<evidence type="ECO:0000313" key="3">
    <source>
        <dbReference type="Proteomes" id="UP000474159"/>
    </source>
</evidence>
<gene>
    <name evidence="2" type="ORF">F6X53_17015</name>
</gene>
<protein>
    <submittedName>
        <fullName evidence="2">DUF1127 domain-containing protein</fullName>
    </submittedName>
</protein>
<dbReference type="InterPro" id="IPR009506">
    <property type="entry name" value="YjiS-like"/>
</dbReference>
<evidence type="ECO:0000313" key="2">
    <source>
        <dbReference type="EMBL" id="KAB1077906.1"/>
    </source>
</evidence>
<accession>A0A6L3SVY6</accession>
<dbReference type="Pfam" id="PF06568">
    <property type="entry name" value="YjiS-like"/>
    <property type="match status" value="1"/>
</dbReference>
<comment type="caution">
    <text evidence="2">The sequence shown here is derived from an EMBL/GenBank/DDBJ whole genome shotgun (WGS) entry which is preliminary data.</text>
</comment>
<sequence>MLKSIICFLQIWWRDQRICRELQTLDCRSLEDIGLEPYQVPRRRHSL</sequence>
<feature type="domain" description="YjiS-like" evidence="1">
    <location>
        <begin position="12"/>
        <end position="40"/>
    </location>
</feature>
<dbReference type="OrthoDB" id="8244198at2"/>
<reference evidence="2 3" key="1">
    <citation type="submission" date="2019-09" db="EMBL/GenBank/DDBJ databases">
        <title>YIM 48816 draft genome.</title>
        <authorList>
            <person name="Jiang L."/>
        </authorList>
    </citation>
    <scope>NUCLEOTIDE SEQUENCE [LARGE SCALE GENOMIC DNA]</scope>
    <source>
        <strain evidence="2 3">YIM 48816</strain>
    </source>
</reference>
<dbReference type="EMBL" id="VZZK01000017">
    <property type="protein sequence ID" value="KAB1077906.1"/>
    <property type="molecule type" value="Genomic_DNA"/>
</dbReference>
<organism evidence="2 3">
    <name type="scientific">Methylobacterium soli</name>
    <dbReference type="NCBI Taxonomy" id="553447"/>
    <lineage>
        <taxon>Bacteria</taxon>
        <taxon>Pseudomonadati</taxon>
        <taxon>Pseudomonadota</taxon>
        <taxon>Alphaproteobacteria</taxon>
        <taxon>Hyphomicrobiales</taxon>
        <taxon>Methylobacteriaceae</taxon>
        <taxon>Methylobacterium</taxon>
    </lineage>
</organism>